<comment type="caution">
    <text evidence="6">The sequence shown here is derived from an EMBL/GenBank/DDBJ whole genome shotgun (WGS) entry which is preliminary data.</text>
</comment>
<evidence type="ECO:0000256" key="2">
    <source>
        <dbReference type="ARBA" id="ARBA00005988"/>
    </source>
</evidence>
<feature type="region of interest" description="Disordered" evidence="4">
    <location>
        <begin position="861"/>
        <end position="913"/>
    </location>
</feature>
<keyword evidence="7" id="KW-1185">Reference proteome</keyword>
<evidence type="ECO:0000256" key="3">
    <source>
        <dbReference type="PROSITE-ProRule" id="PRU01379"/>
    </source>
</evidence>
<dbReference type="SUPFAM" id="SSF53187">
    <property type="entry name" value="Zn-dependent exopeptidases"/>
    <property type="match status" value="2"/>
</dbReference>
<feature type="compositionally biased region" description="Polar residues" evidence="4">
    <location>
        <begin position="391"/>
        <end position="404"/>
    </location>
</feature>
<feature type="region of interest" description="Disordered" evidence="4">
    <location>
        <begin position="1046"/>
        <end position="1070"/>
    </location>
</feature>
<feature type="region of interest" description="Disordered" evidence="4">
    <location>
        <begin position="969"/>
        <end position="993"/>
    </location>
</feature>
<dbReference type="Gene3D" id="2.60.40.3120">
    <property type="match status" value="1"/>
</dbReference>
<dbReference type="PANTHER" id="PTHR12756">
    <property type="entry name" value="CYTOSOLIC CARBOXYPEPTIDASE"/>
    <property type="match status" value="1"/>
</dbReference>
<feature type="region of interest" description="Disordered" evidence="4">
    <location>
        <begin position="933"/>
        <end position="954"/>
    </location>
</feature>
<feature type="domain" description="Peptidase M14" evidence="5">
    <location>
        <begin position="155"/>
        <end position="782"/>
    </location>
</feature>
<accession>A0ABR3I042</accession>
<comment type="similarity">
    <text evidence="2 3">Belongs to the peptidase M14 family.</text>
</comment>
<dbReference type="InterPro" id="IPR000834">
    <property type="entry name" value="Peptidase_M14"/>
</dbReference>
<gene>
    <name evidence="6" type="ORF">ABMA27_000718</name>
</gene>
<sequence length="1081" mass="120654">MDHNNLIECGGFYFIHNFDSGNLGHVERVPTELIAPSLNPKTNATETPDYEFNLWTRPDCAGTEFENGNRTWFYFGVQASEPNVLVRLNLINLNKQGKMYNQGMAPVTRTLPGKPQWERIRDRPVHSTDDNTFTLSFKYRTSENLKATTFFAFTYPFSFAELQIALNSIDMKMLPLPPPQSLDDIYYCRECLIYSLEGRRVDLLTITSHHGITSEKEERLKNLFPENQERPYKFQNKKIIFISARVHPGETPSSFVFNGFLNLLLNRNDPIAIQLRKHYVFKMIPFLNPDGVARGHYRTDTRGVNLNRVYLNPSLVYHPTVYASRALIRYYHFGCEKEDICEETKSFTSRSIQNISESAEVLDAKKKKSSNTSALKGNELKREKSGKPLTGTKSSTTIKQPSSDSTRKDSRNLSGEAANLAEQVCDMKLQEMPSQTSDTSSKPSNANIEESTSLLNDDMLRTCLGSNVHLSTSEELNFHGPNPLRPLRDTLKNSISLLMESNSSVTGDSSIGGKDSRLSNVRMGWCNECRRAVSKLEDTMPGIASMVPGYNVTMMQEAEASVKEGTIYFCTNCFKKYIITEYNEELLCDVVSTVSVAVSAGDSGEPHDAHTTTTPPPDPPAFPPQKEDKTKGQMNKQLKKKSVTAPAPAQPRPPPLKEPESGLYLYIDLHGHASKKGIFMYGNHFEDVESSVECMLLPRIMSLNNLHFHFSSCNFTERNMYLKDRRDGMSREGSGRVAVLKATGLVRSYTLECNYNTGRLVNVLPPTVRDAGAPAAAPAAPVPPKYTPHIFEEVNPFQVRHGRTKNLEIFREISPDEVGRSLGASILDLTGAHPNSRIPCSEHRNLAAVRDWLRAHSRTMRPQLTMSRLRPKTSSPTRAPLYARSKGKVTDERKENTYVGAKDSERKRSPPVLAQRSGHDIINVNMKFAKKNEPVKTPSRTRYLSENEPKPKTLSTKRRNILAIRKPNSSKTQVGGVVKAKVSRRSADDTESPRASLVTAKLSKRSFGRSIRGAVTRSGSNRCRAMASSSSDDMLGGNWEDVAGGTVLGEAGSAGGKRRPFPHAAPPAPPHLKKIRLKTAL</sequence>
<reference evidence="6 7" key="1">
    <citation type="submission" date="2024-06" db="EMBL/GenBank/DDBJ databases">
        <title>A chromosome-level genome assembly of beet webworm, Loxostege sticticalis.</title>
        <authorList>
            <person name="Zhang Y."/>
        </authorList>
    </citation>
    <scope>NUCLEOTIDE SEQUENCE [LARGE SCALE GENOMIC DNA]</scope>
    <source>
        <strain evidence="6">AQ026</strain>
        <tissue evidence="6">Whole body</tissue>
    </source>
</reference>
<feature type="region of interest" description="Disordered" evidence="4">
    <location>
        <begin position="363"/>
        <end position="414"/>
    </location>
</feature>
<dbReference type="PROSITE" id="PS52035">
    <property type="entry name" value="PEPTIDASE_M14"/>
    <property type="match status" value="1"/>
</dbReference>
<dbReference type="EMBL" id="JBEUOH010000010">
    <property type="protein sequence ID" value="KAL0882171.1"/>
    <property type="molecule type" value="Genomic_DNA"/>
</dbReference>
<name>A0ABR3I042_LOXSC</name>
<feature type="region of interest" description="Disordered" evidence="4">
    <location>
        <begin position="601"/>
        <end position="659"/>
    </location>
</feature>
<dbReference type="Gene3D" id="3.40.630.10">
    <property type="entry name" value="Zn peptidases"/>
    <property type="match status" value="2"/>
</dbReference>
<feature type="compositionally biased region" description="Polar residues" evidence="4">
    <location>
        <begin position="861"/>
        <end position="877"/>
    </location>
</feature>
<proteinExistence type="inferred from homology"/>
<evidence type="ECO:0000256" key="4">
    <source>
        <dbReference type="SAM" id="MobiDB-lite"/>
    </source>
</evidence>
<dbReference type="PANTHER" id="PTHR12756:SF12">
    <property type="entry name" value="CYTOSOLIC CARBOXYPEPTIDASE-LIKE PROTEIN 5"/>
    <property type="match status" value="1"/>
</dbReference>
<protein>
    <recommendedName>
        <fullName evidence="5">Peptidase M14 domain-containing protein</fullName>
    </recommendedName>
</protein>
<evidence type="ECO:0000313" key="6">
    <source>
        <dbReference type="EMBL" id="KAL0882171.1"/>
    </source>
</evidence>
<organism evidence="6 7">
    <name type="scientific">Loxostege sticticalis</name>
    <name type="common">Beet webworm moth</name>
    <dbReference type="NCBI Taxonomy" id="481309"/>
    <lineage>
        <taxon>Eukaryota</taxon>
        <taxon>Metazoa</taxon>
        <taxon>Ecdysozoa</taxon>
        <taxon>Arthropoda</taxon>
        <taxon>Hexapoda</taxon>
        <taxon>Insecta</taxon>
        <taxon>Pterygota</taxon>
        <taxon>Neoptera</taxon>
        <taxon>Endopterygota</taxon>
        <taxon>Lepidoptera</taxon>
        <taxon>Glossata</taxon>
        <taxon>Ditrysia</taxon>
        <taxon>Pyraloidea</taxon>
        <taxon>Crambidae</taxon>
        <taxon>Pyraustinae</taxon>
        <taxon>Loxostege</taxon>
    </lineage>
</organism>
<feature type="active site" description="Proton donor/acceptor" evidence="3">
    <location>
        <position position="752"/>
    </location>
</feature>
<dbReference type="InterPro" id="IPR050821">
    <property type="entry name" value="Cytosolic_carboxypeptidase"/>
</dbReference>
<comment type="cofactor">
    <cofactor evidence="1">
        <name>Zn(2+)</name>
        <dbReference type="ChEBI" id="CHEBI:29105"/>
    </cofactor>
</comment>
<feature type="compositionally biased region" description="Basic and acidic residues" evidence="4">
    <location>
        <begin position="888"/>
        <end position="908"/>
    </location>
</feature>
<feature type="compositionally biased region" description="Pro residues" evidence="4">
    <location>
        <begin position="614"/>
        <end position="623"/>
    </location>
</feature>
<evidence type="ECO:0000256" key="1">
    <source>
        <dbReference type="ARBA" id="ARBA00001947"/>
    </source>
</evidence>
<dbReference type="Pfam" id="PF00246">
    <property type="entry name" value="Peptidase_M14"/>
    <property type="match status" value="1"/>
</dbReference>
<evidence type="ECO:0000313" key="7">
    <source>
        <dbReference type="Proteomes" id="UP001549920"/>
    </source>
</evidence>
<evidence type="ECO:0000259" key="5">
    <source>
        <dbReference type="PROSITE" id="PS52035"/>
    </source>
</evidence>
<dbReference type="Proteomes" id="UP001549920">
    <property type="component" value="Unassembled WGS sequence"/>
</dbReference>